<dbReference type="EMBL" id="UZAK01041832">
    <property type="protein sequence ID" value="VDP67745.1"/>
    <property type="molecule type" value="Genomic_DNA"/>
</dbReference>
<keyword evidence="2" id="KW-1185">Reference proteome</keyword>
<organism evidence="3">
    <name type="scientific">Schistosoma curassoni</name>
    <dbReference type="NCBI Taxonomy" id="6186"/>
    <lineage>
        <taxon>Eukaryota</taxon>
        <taxon>Metazoa</taxon>
        <taxon>Spiralia</taxon>
        <taxon>Lophotrochozoa</taxon>
        <taxon>Platyhelminthes</taxon>
        <taxon>Trematoda</taxon>
        <taxon>Digenea</taxon>
        <taxon>Strigeidida</taxon>
        <taxon>Schistosomatoidea</taxon>
        <taxon>Schistosomatidae</taxon>
        <taxon>Schistosoma</taxon>
    </lineage>
</organism>
<evidence type="ECO:0000313" key="1">
    <source>
        <dbReference type="EMBL" id="VDP67745.1"/>
    </source>
</evidence>
<sequence>MATGFQYLIEVDVDHELLTTTTTTTVLPSSVKFINNHNHESDHRHGLGVIYAINRQSFSCYLFFFGTKMKKQITPSSRQSLKISHHEKINTNVKGTYCFEWFH</sequence>
<protein>
    <submittedName>
        <fullName evidence="1 3">Uncharacterized protein</fullName>
    </submittedName>
</protein>
<evidence type="ECO:0000313" key="3">
    <source>
        <dbReference type="WBParaSite" id="SCUD_0001901001-mRNA-1"/>
    </source>
</evidence>
<name>A0A183KVB4_9TREM</name>
<gene>
    <name evidence="1" type="ORF">SCUD_LOCUS19003</name>
</gene>
<dbReference type="AlphaFoldDB" id="A0A183KVB4"/>
<dbReference type="WBParaSite" id="SCUD_0001901001-mRNA-1">
    <property type="protein sequence ID" value="SCUD_0001901001-mRNA-1"/>
    <property type="gene ID" value="SCUD_0001901001"/>
</dbReference>
<dbReference type="Proteomes" id="UP000279833">
    <property type="component" value="Unassembled WGS sequence"/>
</dbReference>
<proteinExistence type="predicted"/>
<evidence type="ECO:0000313" key="2">
    <source>
        <dbReference type="Proteomes" id="UP000279833"/>
    </source>
</evidence>
<reference evidence="3" key="1">
    <citation type="submission" date="2016-06" db="UniProtKB">
        <authorList>
            <consortium name="WormBaseParasite"/>
        </authorList>
    </citation>
    <scope>IDENTIFICATION</scope>
</reference>
<reference evidence="1 2" key="2">
    <citation type="submission" date="2018-11" db="EMBL/GenBank/DDBJ databases">
        <authorList>
            <consortium name="Pathogen Informatics"/>
        </authorList>
    </citation>
    <scope>NUCLEOTIDE SEQUENCE [LARGE SCALE GENOMIC DNA]</scope>
    <source>
        <strain evidence="1">Dakar</strain>
        <strain evidence="2">Dakar, Senegal</strain>
    </source>
</reference>
<accession>A0A183KVB4</accession>